<keyword evidence="1" id="KW-0175">Coiled coil</keyword>
<organism evidence="2 3">
    <name type="scientific">Apis cerana cerana</name>
    <name type="common">Oriental honeybee</name>
    <dbReference type="NCBI Taxonomy" id="94128"/>
    <lineage>
        <taxon>Eukaryota</taxon>
        <taxon>Metazoa</taxon>
        <taxon>Ecdysozoa</taxon>
        <taxon>Arthropoda</taxon>
        <taxon>Hexapoda</taxon>
        <taxon>Insecta</taxon>
        <taxon>Pterygota</taxon>
        <taxon>Neoptera</taxon>
        <taxon>Endopterygota</taxon>
        <taxon>Hymenoptera</taxon>
        <taxon>Apocrita</taxon>
        <taxon>Aculeata</taxon>
        <taxon>Apoidea</taxon>
        <taxon>Anthophila</taxon>
        <taxon>Apidae</taxon>
        <taxon>Apis</taxon>
    </lineage>
</organism>
<evidence type="ECO:0000313" key="2">
    <source>
        <dbReference type="EMBL" id="PBC32127.1"/>
    </source>
</evidence>
<reference evidence="2 3" key="1">
    <citation type="submission" date="2014-07" db="EMBL/GenBank/DDBJ databases">
        <title>Genomic and transcriptomic analysis on Apis cerana provide comprehensive insights into honey bee biology.</title>
        <authorList>
            <person name="Diao Q."/>
            <person name="Sun L."/>
            <person name="Zheng H."/>
            <person name="Zheng H."/>
            <person name="Xu S."/>
            <person name="Wang S."/>
            <person name="Zeng Z."/>
            <person name="Hu F."/>
            <person name="Su S."/>
            <person name="Wu J."/>
        </authorList>
    </citation>
    <scope>NUCLEOTIDE SEQUENCE [LARGE SCALE GENOMIC DNA]</scope>
    <source>
        <tissue evidence="2">Pupae without intestine</tissue>
    </source>
</reference>
<feature type="coiled-coil region" evidence="1">
    <location>
        <begin position="34"/>
        <end position="72"/>
    </location>
</feature>
<proteinExistence type="predicted"/>
<evidence type="ECO:0000256" key="1">
    <source>
        <dbReference type="SAM" id="Coils"/>
    </source>
</evidence>
<name>A0A2A3EK75_APICC</name>
<dbReference type="OrthoDB" id="7613740at2759"/>
<dbReference type="EMBL" id="KZ288221">
    <property type="protein sequence ID" value="PBC32127.1"/>
    <property type="molecule type" value="Genomic_DNA"/>
</dbReference>
<dbReference type="AlphaFoldDB" id="A0A2A3EK75"/>
<gene>
    <name evidence="2" type="ORF">APICC_07524</name>
</gene>
<keyword evidence="3" id="KW-1185">Reference proteome</keyword>
<dbReference type="Proteomes" id="UP000242457">
    <property type="component" value="Unassembled WGS sequence"/>
</dbReference>
<sequence>MIQMIVVISRRGKGYKDTRKASIDTFTCILPRTRMDIEQKMKEVSELLAKTAKELSELMKKNEDLLKKEIKRVDEIIRQTLKSDDTAELQVCSEGKVENLRDVKAKYDEKVKVCNEKAAIGFQAAKIKCDEQLKTVKAIKSSMKQILKDCLETNEFVKCVMRETKNAIKERKQVSRQLETTVKNAEISILTQLKEAAKCHADAQTEALNDLHKILNETKDCINRKRKQDEIVSLTMNIFIFKSIVCVAEFLNRYRVERKRVWILRIVVEFAELPASKCRNSKSIRVAYGIVKEPWLHEKTCSRSSACSTLLSDEAQRMETTYCYSYNRYTIFLSTLRRVFEYEFMTQRDVTLKLTGGKRRIIKGQECMERCKNGERKDIFGVGTMILEFSGDV</sequence>
<protein>
    <submittedName>
        <fullName evidence="2">Uncharacterized protein</fullName>
    </submittedName>
</protein>
<accession>A0A2A3EK75</accession>
<evidence type="ECO:0000313" key="3">
    <source>
        <dbReference type="Proteomes" id="UP000242457"/>
    </source>
</evidence>